<feature type="compositionally biased region" description="Pro residues" evidence="1">
    <location>
        <begin position="324"/>
        <end position="334"/>
    </location>
</feature>
<organism evidence="2 3">
    <name type="scientific">Phanerochaete carnosa (strain HHB-10118-sp)</name>
    <name type="common">White-rot fungus</name>
    <name type="synonym">Peniophora carnosa</name>
    <dbReference type="NCBI Taxonomy" id="650164"/>
    <lineage>
        <taxon>Eukaryota</taxon>
        <taxon>Fungi</taxon>
        <taxon>Dikarya</taxon>
        <taxon>Basidiomycota</taxon>
        <taxon>Agaricomycotina</taxon>
        <taxon>Agaricomycetes</taxon>
        <taxon>Polyporales</taxon>
        <taxon>Phanerochaetaceae</taxon>
        <taxon>Phanerochaete</taxon>
    </lineage>
</organism>
<dbReference type="HOGENOM" id="CLU_037355_0_0_1"/>
<evidence type="ECO:0000313" key="3">
    <source>
        <dbReference type="Proteomes" id="UP000008370"/>
    </source>
</evidence>
<accession>K5VPG0</accession>
<name>K5VPG0_PHACS</name>
<dbReference type="RefSeq" id="XP_007402984.1">
    <property type="nucleotide sequence ID" value="XM_007402922.1"/>
</dbReference>
<dbReference type="OrthoDB" id="3353982at2759"/>
<evidence type="ECO:0000256" key="1">
    <source>
        <dbReference type="SAM" id="MobiDB-lite"/>
    </source>
</evidence>
<gene>
    <name evidence="2" type="ORF">PHACADRAFT_214787</name>
</gene>
<sequence length="518" mass="58949">MARLDELPPELYAAIFEQFEGGFDERQQTIVALVRAIPRSPVPDDLLFERIHLTKNRQAYTLYRRLRKNSKDADRVRIFTYECWTAHADYVVNLLKLLHQVEEMTLFFGPDFAPEHLEEIFEKPKERLKMLQLRFRPYVQRAMYQQFLKGAYFDSTLEVISRWPRACLPTLSLIQDPLDPKIAPAGGFAQPLVFFRLDPISTLAASPYVSTVANFRFRIPSRQIARHIAENESTLPSVELLDVSTTNVSEKDLDRLLSRLSRLKYLIMDECPIVSQRADALEAEGAEGLGQWTSVGLALAVTTIARTKLREQRFKVWLQTQAAPPKPAPAPPEQPKARSKKGRKGLATATISLRKSPPKPTVSLPIAGPSTLLFKDEDIPERILVIPPLPTIRSLAITAPMVSPDRPEFEANRTKVLREFERGWSLGIGRILGRRQFLKNSWRAKTAIYKVVPDELAAIDDDRVNDVMYELEQVKSFDDFDVIPPPAPVLCLVGPGKSRNHPEGCPHRVAWERYQDEL</sequence>
<dbReference type="AlphaFoldDB" id="K5VPG0"/>
<evidence type="ECO:0008006" key="4">
    <source>
        <dbReference type="Google" id="ProtNLM"/>
    </source>
</evidence>
<proteinExistence type="predicted"/>
<evidence type="ECO:0000313" key="2">
    <source>
        <dbReference type="EMBL" id="EKM48464.1"/>
    </source>
</evidence>
<dbReference type="GeneID" id="18913589"/>
<protein>
    <recommendedName>
        <fullName evidence="4">F-box domain-containing protein</fullName>
    </recommendedName>
</protein>
<dbReference type="EMBL" id="JH931025">
    <property type="protein sequence ID" value="EKM48464.1"/>
    <property type="molecule type" value="Genomic_DNA"/>
</dbReference>
<dbReference type="InParanoid" id="K5VPG0"/>
<dbReference type="Proteomes" id="UP000008370">
    <property type="component" value="Unassembled WGS sequence"/>
</dbReference>
<reference evidence="2 3" key="1">
    <citation type="journal article" date="2012" name="BMC Genomics">
        <title>Comparative genomics of the white-rot fungi, Phanerochaete carnosa and P. chrysosporium, to elucidate the genetic basis of the distinct wood types they colonize.</title>
        <authorList>
            <person name="Suzuki H."/>
            <person name="MacDonald J."/>
            <person name="Syed K."/>
            <person name="Salamov A."/>
            <person name="Hori C."/>
            <person name="Aerts A."/>
            <person name="Henrissat B."/>
            <person name="Wiebenga A."/>
            <person name="vanKuyk P.A."/>
            <person name="Barry K."/>
            <person name="Lindquist E."/>
            <person name="LaButti K."/>
            <person name="Lapidus A."/>
            <person name="Lucas S."/>
            <person name="Coutinho P."/>
            <person name="Gong Y."/>
            <person name="Samejima M."/>
            <person name="Mahadevan R."/>
            <person name="Abou-Zaid M."/>
            <person name="de Vries R.P."/>
            <person name="Igarashi K."/>
            <person name="Yadav J.S."/>
            <person name="Grigoriev I.V."/>
            <person name="Master E.R."/>
        </authorList>
    </citation>
    <scope>NUCLEOTIDE SEQUENCE [LARGE SCALE GENOMIC DNA]</scope>
    <source>
        <strain evidence="2 3">HHB-10118-sp</strain>
    </source>
</reference>
<keyword evidence="3" id="KW-1185">Reference proteome</keyword>
<dbReference type="KEGG" id="pco:PHACADRAFT_214787"/>
<feature type="region of interest" description="Disordered" evidence="1">
    <location>
        <begin position="320"/>
        <end position="346"/>
    </location>
</feature>